<gene>
    <name evidence="3" type="ORF">SAMN05444350_10976</name>
</gene>
<protein>
    <submittedName>
        <fullName evidence="3">MAC/Perforin domain-containing protein</fullName>
    </submittedName>
</protein>
<dbReference type="GeneID" id="92711902"/>
<feature type="signal peptide" evidence="1">
    <location>
        <begin position="1"/>
        <end position="19"/>
    </location>
</feature>
<feature type="domain" description="MACPF" evidence="2">
    <location>
        <begin position="34"/>
        <end position="383"/>
    </location>
</feature>
<sequence length="524" mass="59004">MKVKLLFLALFAIALGACTEEDENFSSDSNEDVVVLKERDPNSPLILFQRQYTPSEPTTRATRLTFSDYLGRSFRATAYPYADAENLGHAVIDIKKLEADYNDYCTVNRIGHSVINSFSFASFDRYMEKSQVSKKVNSGFSINLGLFKIGHKRKMTEVFGSTVTNNTQSVFGELNVAIDQNAYEMQYSSNIRSKIMEKYLTATFKDELYNTPIGEFYNNYGAFVLKKFITGGRATAFYAGLYEQEATSAVKEKALDNEISGSFSLKNVGASVDLSFGKNSTGSGSSTDSGVTNISMAIETVGGSPAFPVFTIPQKLEDVNLDLSQWMASLADTTTHSIVDIADEGLLPISEFILEKNIKDGIRLYMERGNGLRPYYEEPQIIFQCGEKSWWDKAVGCYVYLYTRNHEFITLSHEVVSDVDAWINTKSRQLNRFYRLKIILGKGSSNMIELYMKVFDYDAPLMERSVCYRDTDGVLYILDRENKVGYSVHSDYLLDTYAIRNAVYALPSVDISFDELSKYTLVAL</sequence>
<feature type="chain" id="PRO_5009917054" evidence="1">
    <location>
        <begin position="20"/>
        <end position="524"/>
    </location>
</feature>
<evidence type="ECO:0000256" key="1">
    <source>
        <dbReference type="SAM" id="SignalP"/>
    </source>
</evidence>
<keyword evidence="4" id="KW-1185">Reference proteome</keyword>
<dbReference type="RefSeq" id="WP_025830910.1">
    <property type="nucleotide sequence ID" value="NZ_FQZN01000009.1"/>
</dbReference>
<dbReference type="PROSITE" id="PS51257">
    <property type="entry name" value="PROKAR_LIPOPROTEIN"/>
    <property type="match status" value="1"/>
</dbReference>
<accession>A0A1M6EFB9</accession>
<evidence type="ECO:0000313" key="3">
    <source>
        <dbReference type="EMBL" id="SHI84172.1"/>
    </source>
</evidence>
<dbReference type="Gene3D" id="3.30.160.840">
    <property type="match status" value="1"/>
</dbReference>
<name>A0A1M6EFB9_9BACE</name>
<evidence type="ECO:0000259" key="2">
    <source>
        <dbReference type="PROSITE" id="PS51412"/>
    </source>
</evidence>
<dbReference type="InterPro" id="IPR020864">
    <property type="entry name" value="MACPF"/>
</dbReference>
<organism evidence="3 4">
    <name type="scientific">Bacteroides stercorirosoris</name>
    <dbReference type="NCBI Taxonomy" id="871324"/>
    <lineage>
        <taxon>Bacteria</taxon>
        <taxon>Pseudomonadati</taxon>
        <taxon>Bacteroidota</taxon>
        <taxon>Bacteroidia</taxon>
        <taxon>Bacteroidales</taxon>
        <taxon>Bacteroidaceae</taxon>
        <taxon>Bacteroides</taxon>
    </lineage>
</organism>
<dbReference type="AlphaFoldDB" id="A0A1M6EFB9"/>
<dbReference type="eggNOG" id="ENOG5032QY3">
    <property type="taxonomic scope" value="Bacteria"/>
</dbReference>
<dbReference type="EMBL" id="FQZN01000009">
    <property type="protein sequence ID" value="SHI84172.1"/>
    <property type="molecule type" value="Genomic_DNA"/>
</dbReference>
<evidence type="ECO:0000313" key="4">
    <source>
        <dbReference type="Proteomes" id="UP000184192"/>
    </source>
</evidence>
<proteinExistence type="predicted"/>
<dbReference type="Proteomes" id="UP000184192">
    <property type="component" value="Unassembled WGS sequence"/>
</dbReference>
<reference evidence="4" key="1">
    <citation type="submission" date="2016-11" db="EMBL/GenBank/DDBJ databases">
        <authorList>
            <person name="Varghese N."/>
            <person name="Submissions S."/>
        </authorList>
    </citation>
    <scope>NUCLEOTIDE SEQUENCE [LARGE SCALE GENOMIC DNA]</scope>
    <source>
        <strain evidence="4">DSM 26884</strain>
    </source>
</reference>
<dbReference type="PROSITE" id="PS51412">
    <property type="entry name" value="MACPF_2"/>
    <property type="match status" value="1"/>
</dbReference>
<dbReference type="Pfam" id="PF01823">
    <property type="entry name" value="MACPF"/>
    <property type="match status" value="1"/>
</dbReference>
<keyword evidence="1" id="KW-0732">Signal</keyword>